<dbReference type="EC" id="2.4.2.1" evidence="1"/>
<dbReference type="RefSeq" id="WP_104439214.1">
    <property type="nucleotide sequence ID" value="NZ_PTJA01000015.1"/>
</dbReference>
<evidence type="ECO:0000313" key="3">
    <source>
        <dbReference type="Proteomes" id="UP000237749"/>
    </source>
</evidence>
<proteinExistence type="inferred from homology"/>
<dbReference type="SUPFAM" id="SSF51182">
    <property type="entry name" value="RmlC-like cupins"/>
    <property type="match status" value="1"/>
</dbReference>
<gene>
    <name evidence="1" type="primary">ppnP</name>
    <name evidence="2" type="ORF">BXY41_115159</name>
</gene>
<dbReference type="InterPro" id="IPR011051">
    <property type="entry name" value="RmlC_Cupin_sf"/>
</dbReference>
<dbReference type="CDD" id="cd20296">
    <property type="entry name" value="cupin_PpnP-like"/>
    <property type="match status" value="1"/>
</dbReference>
<comment type="catalytic activity">
    <reaction evidence="1">
        <text>uridine + phosphate = alpha-D-ribose 1-phosphate + uracil</text>
        <dbReference type="Rhea" id="RHEA:24388"/>
        <dbReference type="ChEBI" id="CHEBI:16704"/>
        <dbReference type="ChEBI" id="CHEBI:17568"/>
        <dbReference type="ChEBI" id="CHEBI:43474"/>
        <dbReference type="ChEBI" id="CHEBI:57720"/>
        <dbReference type="EC" id="2.4.2.2"/>
    </reaction>
</comment>
<dbReference type="InterPro" id="IPR014710">
    <property type="entry name" value="RmlC-like_jellyroll"/>
</dbReference>
<dbReference type="Gene3D" id="2.60.120.10">
    <property type="entry name" value="Jelly Rolls"/>
    <property type="match status" value="1"/>
</dbReference>
<keyword evidence="1" id="KW-0808">Transferase</keyword>
<evidence type="ECO:0000256" key="1">
    <source>
        <dbReference type="HAMAP-Rule" id="MF_01537"/>
    </source>
</evidence>
<dbReference type="PANTHER" id="PTHR36540">
    <property type="entry name" value="PYRIMIDINE/PURINE NUCLEOSIDE PHOSPHORYLASE"/>
    <property type="match status" value="1"/>
</dbReference>
<keyword evidence="1" id="KW-0328">Glycosyltransferase</keyword>
<dbReference type="Pfam" id="PF06865">
    <property type="entry name" value="Ppnp"/>
    <property type="match status" value="1"/>
</dbReference>
<dbReference type="GO" id="GO:0009032">
    <property type="term" value="F:thymidine phosphorylase activity"/>
    <property type="evidence" value="ECO:0007669"/>
    <property type="project" value="RHEA"/>
</dbReference>
<keyword evidence="3" id="KW-1185">Reference proteome</keyword>
<reference evidence="2 3" key="1">
    <citation type="submission" date="2018-02" db="EMBL/GenBank/DDBJ databases">
        <title>Genomic Encyclopedia of Archaeal and Bacterial Type Strains, Phase II (KMG-II): from individual species to whole genera.</title>
        <authorList>
            <person name="Goeker M."/>
        </authorList>
    </citation>
    <scope>NUCLEOTIDE SEQUENCE [LARGE SCALE GENOMIC DNA]</scope>
    <source>
        <strain evidence="2 3">DSM 3808</strain>
    </source>
</reference>
<dbReference type="EMBL" id="PTJA01000015">
    <property type="protein sequence ID" value="PPK78484.1"/>
    <property type="molecule type" value="Genomic_DNA"/>
</dbReference>
<dbReference type="InterPro" id="IPR009664">
    <property type="entry name" value="Ppnp"/>
</dbReference>
<comment type="caution">
    <text evidence="2">The sequence shown here is derived from an EMBL/GenBank/DDBJ whole genome shotgun (WGS) entry which is preliminary data.</text>
</comment>
<dbReference type="HAMAP" id="MF_01537">
    <property type="entry name" value="Nucleos_phosphorylase_PpnP"/>
    <property type="match status" value="1"/>
</dbReference>
<dbReference type="AlphaFoldDB" id="A0A2S6HLW6"/>
<dbReference type="PANTHER" id="PTHR36540:SF1">
    <property type="entry name" value="PYRIMIDINE_PURINE NUCLEOSIDE PHOSPHORYLASE"/>
    <property type="match status" value="1"/>
</dbReference>
<accession>A0A2S6HLW6</accession>
<dbReference type="EC" id="2.4.2.2" evidence="1"/>
<comment type="catalytic activity">
    <reaction evidence="1">
        <text>thymidine + phosphate = 2-deoxy-alpha-D-ribose 1-phosphate + thymine</text>
        <dbReference type="Rhea" id="RHEA:16037"/>
        <dbReference type="ChEBI" id="CHEBI:17748"/>
        <dbReference type="ChEBI" id="CHEBI:17821"/>
        <dbReference type="ChEBI" id="CHEBI:43474"/>
        <dbReference type="ChEBI" id="CHEBI:57259"/>
        <dbReference type="EC" id="2.4.2.2"/>
    </reaction>
</comment>
<dbReference type="OrthoDB" id="9793848at2"/>
<comment type="catalytic activity">
    <reaction evidence="1">
        <text>a purine D-ribonucleoside + phosphate = a purine nucleobase + alpha-D-ribose 1-phosphate</text>
        <dbReference type="Rhea" id="RHEA:19805"/>
        <dbReference type="ChEBI" id="CHEBI:26386"/>
        <dbReference type="ChEBI" id="CHEBI:43474"/>
        <dbReference type="ChEBI" id="CHEBI:57720"/>
        <dbReference type="ChEBI" id="CHEBI:142355"/>
        <dbReference type="EC" id="2.4.2.1"/>
    </reaction>
</comment>
<dbReference type="GO" id="GO:0005829">
    <property type="term" value="C:cytosol"/>
    <property type="evidence" value="ECO:0007669"/>
    <property type="project" value="TreeGrafter"/>
</dbReference>
<comment type="function">
    <text evidence="1">Catalyzes the phosphorolysis of diverse nucleosides, yielding D-ribose 1-phosphate and the respective free bases. Can use uridine, adenosine, guanosine, cytidine, thymidine, inosine and xanthosine as substrates. Also catalyzes the reverse reactions.</text>
</comment>
<dbReference type="FunFam" id="2.60.120.10:FF:000016">
    <property type="entry name" value="Pyrimidine/purine nucleoside phosphorylase"/>
    <property type="match status" value="1"/>
</dbReference>
<dbReference type="GO" id="GO:0004850">
    <property type="term" value="F:uridine phosphorylase activity"/>
    <property type="evidence" value="ECO:0007669"/>
    <property type="project" value="RHEA"/>
</dbReference>
<name>A0A2S6HLW6_9FIRM</name>
<comment type="catalytic activity">
    <reaction evidence="1">
        <text>cytidine + phosphate = cytosine + alpha-D-ribose 1-phosphate</text>
        <dbReference type="Rhea" id="RHEA:52540"/>
        <dbReference type="ChEBI" id="CHEBI:16040"/>
        <dbReference type="ChEBI" id="CHEBI:17562"/>
        <dbReference type="ChEBI" id="CHEBI:43474"/>
        <dbReference type="ChEBI" id="CHEBI:57720"/>
        <dbReference type="EC" id="2.4.2.2"/>
    </reaction>
</comment>
<comment type="catalytic activity">
    <reaction evidence="1">
        <text>xanthosine + phosphate = alpha-D-ribose 1-phosphate + xanthine</text>
        <dbReference type="Rhea" id="RHEA:27638"/>
        <dbReference type="ChEBI" id="CHEBI:17712"/>
        <dbReference type="ChEBI" id="CHEBI:18107"/>
        <dbReference type="ChEBI" id="CHEBI:43474"/>
        <dbReference type="ChEBI" id="CHEBI:57720"/>
        <dbReference type="EC" id="2.4.2.1"/>
    </reaction>
</comment>
<dbReference type="GO" id="GO:0047975">
    <property type="term" value="F:guanosine phosphorylase activity"/>
    <property type="evidence" value="ECO:0007669"/>
    <property type="project" value="RHEA"/>
</dbReference>
<comment type="catalytic activity">
    <reaction evidence="1">
        <text>adenosine + phosphate = alpha-D-ribose 1-phosphate + adenine</text>
        <dbReference type="Rhea" id="RHEA:27642"/>
        <dbReference type="ChEBI" id="CHEBI:16335"/>
        <dbReference type="ChEBI" id="CHEBI:16708"/>
        <dbReference type="ChEBI" id="CHEBI:43474"/>
        <dbReference type="ChEBI" id="CHEBI:57720"/>
        <dbReference type="EC" id="2.4.2.1"/>
    </reaction>
</comment>
<comment type="catalytic activity">
    <reaction evidence="1">
        <text>inosine + phosphate = alpha-D-ribose 1-phosphate + hypoxanthine</text>
        <dbReference type="Rhea" id="RHEA:27646"/>
        <dbReference type="ChEBI" id="CHEBI:17368"/>
        <dbReference type="ChEBI" id="CHEBI:17596"/>
        <dbReference type="ChEBI" id="CHEBI:43474"/>
        <dbReference type="ChEBI" id="CHEBI:57720"/>
        <dbReference type="EC" id="2.4.2.1"/>
    </reaction>
</comment>
<sequence length="105" mass="11746">MDQFERVAVIKKANIYHGGKVTSRTILFEDGTRKTLGIILPGEYEFGTDEKELMEILGGNLKALLPGSDNWEIYEAGQAFTVPASSRFKVSTDEVTDYCCSYIKE</sequence>
<comment type="catalytic activity">
    <reaction evidence="1">
        <text>guanosine + phosphate = alpha-D-ribose 1-phosphate + guanine</text>
        <dbReference type="Rhea" id="RHEA:13233"/>
        <dbReference type="ChEBI" id="CHEBI:16235"/>
        <dbReference type="ChEBI" id="CHEBI:16750"/>
        <dbReference type="ChEBI" id="CHEBI:43474"/>
        <dbReference type="ChEBI" id="CHEBI:57720"/>
        <dbReference type="EC" id="2.4.2.1"/>
    </reaction>
</comment>
<dbReference type="Proteomes" id="UP000237749">
    <property type="component" value="Unassembled WGS sequence"/>
</dbReference>
<dbReference type="GO" id="GO:0004731">
    <property type="term" value="F:purine-nucleoside phosphorylase activity"/>
    <property type="evidence" value="ECO:0007669"/>
    <property type="project" value="UniProtKB-UniRule"/>
</dbReference>
<evidence type="ECO:0000313" key="2">
    <source>
        <dbReference type="EMBL" id="PPK78484.1"/>
    </source>
</evidence>
<comment type="similarity">
    <text evidence="1">Belongs to the nucleoside phosphorylase PpnP family.</text>
</comment>
<organism evidence="2 3">
    <name type="scientific">Lacrimispora xylanisolvens</name>
    <dbReference type="NCBI Taxonomy" id="384636"/>
    <lineage>
        <taxon>Bacteria</taxon>
        <taxon>Bacillati</taxon>
        <taxon>Bacillota</taxon>
        <taxon>Clostridia</taxon>
        <taxon>Lachnospirales</taxon>
        <taxon>Lachnospiraceae</taxon>
        <taxon>Lacrimispora</taxon>
    </lineage>
</organism>
<protein>
    <recommendedName>
        <fullName evidence="1">Pyrimidine/purine nucleoside phosphorylase</fullName>
        <ecNumber evidence="1">2.4.2.1</ecNumber>
        <ecNumber evidence="1">2.4.2.2</ecNumber>
    </recommendedName>
    <alternativeName>
        <fullName evidence="1">Adenosine phosphorylase</fullName>
    </alternativeName>
    <alternativeName>
        <fullName evidence="1">Cytidine phosphorylase</fullName>
    </alternativeName>
    <alternativeName>
        <fullName evidence="1">Guanosine phosphorylase</fullName>
    </alternativeName>
    <alternativeName>
        <fullName evidence="1">Inosine phosphorylase</fullName>
    </alternativeName>
    <alternativeName>
        <fullName evidence="1">Thymidine phosphorylase</fullName>
    </alternativeName>
    <alternativeName>
        <fullName evidence="1">Uridine phosphorylase</fullName>
    </alternativeName>
    <alternativeName>
        <fullName evidence="1">Xanthosine phosphorylase</fullName>
    </alternativeName>
</protein>